<accession>A0A1H0M1R8</accession>
<sequence>MMGVNMALAEAKDLAGLELRYPDGRSWTGEGPFGYRREPRILDETL</sequence>
<name>A0A1H0M1R8_9HYPH</name>
<reference evidence="1 2" key="1">
    <citation type="submission" date="2016-10" db="EMBL/GenBank/DDBJ databases">
        <authorList>
            <person name="de Groot N.N."/>
        </authorList>
    </citation>
    <scope>NUCLEOTIDE SEQUENCE [LARGE SCALE GENOMIC DNA]</scope>
    <source>
        <strain evidence="2">L7-484,KACC 16230,DSM 25025</strain>
    </source>
</reference>
<keyword evidence="2" id="KW-1185">Reference proteome</keyword>
<evidence type="ECO:0000313" key="1">
    <source>
        <dbReference type="EMBL" id="SDO74399.1"/>
    </source>
</evidence>
<gene>
    <name evidence="1" type="ORF">SAMN05192530_11234</name>
</gene>
<dbReference type="EMBL" id="FNIT01000012">
    <property type="protein sequence ID" value="SDO74399.1"/>
    <property type="molecule type" value="Genomic_DNA"/>
</dbReference>
<dbReference type="Proteomes" id="UP000198793">
    <property type="component" value="Unassembled WGS sequence"/>
</dbReference>
<dbReference type="STRING" id="1166073.SAMN05192530_11234"/>
<evidence type="ECO:0000313" key="2">
    <source>
        <dbReference type="Proteomes" id="UP000198793"/>
    </source>
</evidence>
<proteinExistence type="predicted"/>
<organism evidence="1 2">
    <name type="scientific">Aureimonas jatrophae</name>
    <dbReference type="NCBI Taxonomy" id="1166073"/>
    <lineage>
        <taxon>Bacteria</taxon>
        <taxon>Pseudomonadati</taxon>
        <taxon>Pseudomonadota</taxon>
        <taxon>Alphaproteobacteria</taxon>
        <taxon>Hyphomicrobiales</taxon>
        <taxon>Aurantimonadaceae</taxon>
        <taxon>Aureimonas</taxon>
    </lineage>
</organism>
<protein>
    <submittedName>
        <fullName evidence="1">Uncharacterized protein</fullName>
    </submittedName>
</protein>
<dbReference type="AlphaFoldDB" id="A0A1H0M1R8"/>